<dbReference type="EMBL" id="VVIM01000005">
    <property type="protein sequence ID" value="KAB0798750.1"/>
    <property type="molecule type" value="Genomic_DNA"/>
</dbReference>
<evidence type="ECO:0008006" key="15">
    <source>
        <dbReference type="Google" id="ProtNLM"/>
    </source>
</evidence>
<keyword evidence="10" id="KW-0739">Sodium transport</keyword>
<feature type="transmembrane region" description="Helical" evidence="12">
    <location>
        <begin position="184"/>
        <end position="209"/>
    </location>
</feature>
<evidence type="ECO:0000256" key="9">
    <source>
        <dbReference type="ARBA" id="ARBA00023136"/>
    </source>
</evidence>
<feature type="transmembrane region" description="Helical" evidence="12">
    <location>
        <begin position="122"/>
        <end position="143"/>
    </location>
</feature>
<evidence type="ECO:0000313" key="14">
    <source>
        <dbReference type="Proteomes" id="UP000327044"/>
    </source>
</evidence>
<organism evidence="13 14">
    <name type="scientific">Photinus pyralis</name>
    <name type="common">Common eastern firefly</name>
    <name type="synonym">Lampyris pyralis</name>
    <dbReference type="NCBI Taxonomy" id="7054"/>
    <lineage>
        <taxon>Eukaryota</taxon>
        <taxon>Metazoa</taxon>
        <taxon>Ecdysozoa</taxon>
        <taxon>Arthropoda</taxon>
        <taxon>Hexapoda</taxon>
        <taxon>Insecta</taxon>
        <taxon>Pterygota</taxon>
        <taxon>Neoptera</taxon>
        <taxon>Endopterygota</taxon>
        <taxon>Coleoptera</taxon>
        <taxon>Polyphaga</taxon>
        <taxon>Elateriformia</taxon>
        <taxon>Elateroidea</taxon>
        <taxon>Lampyridae</taxon>
        <taxon>Lampyrinae</taxon>
        <taxon>Photinus</taxon>
    </lineage>
</organism>
<protein>
    <recommendedName>
        <fullName evidence="15">Sodium-coupled monocarboxylate transporter 1</fullName>
    </recommendedName>
</protein>
<dbReference type="GO" id="GO:0005886">
    <property type="term" value="C:plasma membrane"/>
    <property type="evidence" value="ECO:0007669"/>
    <property type="project" value="UniProtKB-SubCell"/>
</dbReference>
<evidence type="ECO:0000256" key="3">
    <source>
        <dbReference type="ARBA" id="ARBA00022448"/>
    </source>
</evidence>
<evidence type="ECO:0000256" key="7">
    <source>
        <dbReference type="ARBA" id="ARBA00023053"/>
    </source>
</evidence>
<keyword evidence="6 12" id="KW-1133">Transmembrane helix</keyword>
<dbReference type="InterPro" id="IPR038377">
    <property type="entry name" value="Na/Glc_symporter_sf"/>
</dbReference>
<feature type="transmembrane region" description="Helical" evidence="12">
    <location>
        <begin position="155"/>
        <end position="177"/>
    </location>
</feature>
<feature type="transmembrane region" description="Helical" evidence="12">
    <location>
        <begin position="6"/>
        <end position="27"/>
    </location>
</feature>
<dbReference type="Pfam" id="PF00474">
    <property type="entry name" value="SSF"/>
    <property type="match status" value="1"/>
</dbReference>
<dbReference type="Proteomes" id="UP000327044">
    <property type="component" value="Unassembled WGS sequence"/>
</dbReference>
<keyword evidence="14" id="KW-1185">Reference proteome</keyword>
<dbReference type="InterPro" id="IPR001734">
    <property type="entry name" value="Na/solute_symporter"/>
</dbReference>
<name>A0A5N4AN39_PHOPY</name>
<dbReference type="GO" id="GO:0006814">
    <property type="term" value="P:sodium ion transport"/>
    <property type="evidence" value="ECO:0007669"/>
    <property type="project" value="UniProtKB-KW"/>
</dbReference>
<keyword evidence="5 12" id="KW-0812">Transmembrane</keyword>
<dbReference type="Gene3D" id="1.20.1730.10">
    <property type="entry name" value="Sodium/glucose cotransporter"/>
    <property type="match status" value="1"/>
</dbReference>
<feature type="transmembrane region" description="Helical" evidence="12">
    <location>
        <begin position="48"/>
        <end position="70"/>
    </location>
</feature>
<evidence type="ECO:0000313" key="13">
    <source>
        <dbReference type="EMBL" id="KAB0798750.1"/>
    </source>
</evidence>
<evidence type="ECO:0000256" key="4">
    <source>
        <dbReference type="ARBA" id="ARBA00022475"/>
    </source>
</evidence>
<evidence type="ECO:0000256" key="1">
    <source>
        <dbReference type="ARBA" id="ARBA00004651"/>
    </source>
</evidence>
<evidence type="ECO:0000256" key="11">
    <source>
        <dbReference type="RuleBase" id="RU362091"/>
    </source>
</evidence>
<keyword evidence="3" id="KW-0813">Transport</keyword>
<evidence type="ECO:0000256" key="5">
    <source>
        <dbReference type="ARBA" id="ARBA00022692"/>
    </source>
</evidence>
<evidence type="ECO:0000256" key="8">
    <source>
        <dbReference type="ARBA" id="ARBA00023065"/>
    </source>
</evidence>
<accession>A0A5N4AN39</accession>
<feature type="transmembrane region" description="Helical" evidence="12">
    <location>
        <begin position="270"/>
        <end position="293"/>
    </location>
</feature>
<evidence type="ECO:0000256" key="2">
    <source>
        <dbReference type="ARBA" id="ARBA00006434"/>
    </source>
</evidence>
<feature type="transmembrane region" description="Helical" evidence="12">
    <location>
        <begin position="374"/>
        <end position="394"/>
    </location>
</feature>
<comment type="similarity">
    <text evidence="2 11">Belongs to the sodium:solute symporter (SSF) (TC 2.A.21) family.</text>
</comment>
<sequence length="568" mass="61471">MLTLIDFVFFGGSILLSTCIGIYFGFWKNSKTADEYLLGDRKMKIIPISLSIVTSHISGVTVMGLPADIYVYGANSVWACSTIICACLLASYVYLPVIMKLKVPSVFEYLELRFDTSLRRTASFISILQFLLYNAIIAYIPAIALSQGVAIDPRVVIVVTCIICIFYTAVGGFKAVVWTDTFQFGCMATSVLAVLILGVGLAGGVSSVYEKASQGGRLDFNFSIDPTIRDGFWQYHVGFLVIWIYYSSFHPGAVQKYLSLSNQSSIKITVGLLCCSSVTFYIVSILTGIAIYARYSDCDPVTAGEVERFDQIVPFFVVNDAKVLPGLPGIFMAGLFSASLSSLSSSLNALSAMIYGDFVLPLFPEDVVKQKEYFILRAIVVICGTVSTIAALFLDKMGAILPFSNASVGALFGLLFGLYSLGILFPAANAKGAFCGTVISFLVTAVIASMNQWYSLNGSIASSSKSFSVEGCTIPVNITRPLPSEPSPQPFVLFRLSFFYNAVISAATVVLVGIGVSYFTKTEKCVHPDLISPISLRFVRKYCPNGTSAQYVVGKDGGRDTFSFEGSM</sequence>
<feature type="transmembrane region" description="Helical" evidence="12">
    <location>
        <begin position="498"/>
        <end position="519"/>
    </location>
</feature>
<proteinExistence type="inferred from homology"/>
<feature type="transmembrane region" description="Helical" evidence="12">
    <location>
        <begin position="76"/>
        <end position="95"/>
    </location>
</feature>
<feature type="transmembrane region" description="Helical" evidence="12">
    <location>
        <begin position="232"/>
        <end position="249"/>
    </location>
</feature>
<dbReference type="PANTHER" id="PTHR42985:SF21">
    <property type="entry name" value="SODIUM-DEPENDENT MULTIVITAMIN TRANSPORTER-LIKE PROTEIN"/>
    <property type="match status" value="1"/>
</dbReference>
<dbReference type="GO" id="GO:0015293">
    <property type="term" value="F:symporter activity"/>
    <property type="evidence" value="ECO:0007669"/>
    <property type="project" value="TreeGrafter"/>
</dbReference>
<comment type="caution">
    <text evidence="13">The sequence shown here is derived from an EMBL/GenBank/DDBJ whole genome shotgun (WGS) entry which is preliminary data.</text>
</comment>
<feature type="transmembrane region" description="Helical" evidence="12">
    <location>
        <begin position="406"/>
        <end position="425"/>
    </location>
</feature>
<evidence type="ECO:0000256" key="10">
    <source>
        <dbReference type="ARBA" id="ARBA00023201"/>
    </source>
</evidence>
<evidence type="ECO:0000256" key="12">
    <source>
        <dbReference type="SAM" id="Phobius"/>
    </source>
</evidence>
<dbReference type="InParanoid" id="A0A5N4AN39"/>
<dbReference type="InterPro" id="IPR051163">
    <property type="entry name" value="Sodium:Solute_Symporter_SSF"/>
</dbReference>
<dbReference type="PROSITE" id="PS50283">
    <property type="entry name" value="NA_SOLUT_SYMP_3"/>
    <property type="match status" value="1"/>
</dbReference>
<feature type="transmembrane region" description="Helical" evidence="12">
    <location>
        <begin position="330"/>
        <end position="354"/>
    </location>
</feature>
<dbReference type="PANTHER" id="PTHR42985">
    <property type="entry name" value="SODIUM-COUPLED MONOCARBOXYLATE TRANSPORTER"/>
    <property type="match status" value="1"/>
</dbReference>
<comment type="subcellular location">
    <subcellularLocation>
        <location evidence="1">Cell membrane</location>
        <topology evidence="1">Multi-pass membrane protein</topology>
    </subcellularLocation>
</comment>
<dbReference type="NCBIfam" id="TIGR00813">
    <property type="entry name" value="sss"/>
    <property type="match status" value="1"/>
</dbReference>
<keyword evidence="8" id="KW-0406">Ion transport</keyword>
<gene>
    <name evidence="13" type="ORF">PPYR_06630</name>
</gene>
<keyword evidence="9 12" id="KW-0472">Membrane</keyword>
<dbReference type="OrthoDB" id="6132759at2759"/>
<evidence type="ECO:0000256" key="6">
    <source>
        <dbReference type="ARBA" id="ARBA00022989"/>
    </source>
</evidence>
<keyword evidence="7" id="KW-0915">Sodium</keyword>
<dbReference type="AlphaFoldDB" id="A0A5N4AN39"/>
<feature type="transmembrane region" description="Helical" evidence="12">
    <location>
        <begin position="432"/>
        <end position="454"/>
    </location>
</feature>
<reference evidence="13 14" key="1">
    <citation type="journal article" date="2018" name="Elife">
        <title>Firefly genomes illuminate parallel origins of bioluminescence in beetles.</title>
        <authorList>
            <person name="Fallon T.R."/>
            <person name="Lower S.E."/>
            <person name="Chang C.H."/>
            <person name="Bessho-Uehara M."/>
            <person name="Martin G.J."/>
            <person name="Bewick A.J."/>
            <person name="Behringer M."/>
            <person name="Debat H.J."/>
            <person name="Wong I."/>
            <person name="Day J.C."/>
            <person name="Suvorov A."/>
            <person name="Silva C.J."/>
            <person name="Stanger-Hall K.F."/>
            <person name="Hall D.W."/>
            <person name="Schmitz R.J."/>
            <person name="Nelson D.R."/>
            <person name="Lewis S.M."/>
            <person name="Shigenobu S."/>
            <person name="Bybee S.M."/>
            <person name="Larracuente A.M."/>
            <person name="Oba Y."/>
            <person name="Weng J.K."/>
        </authorList>
    </citation>
    <scope>NUCLEOTIDE SEQUENCE [LARGE SCALE GENOMIC DNA]</scope>
    <source>
        <strain evidence="13">1611_PpyrPB1</strain>
        <tissue evidence="13">Whole body</tissue>
    </source>
</reference>
<keyword evidence="4" id="KW-1003">Cell membrane</keyword>